<gene>
    <name evidence="2" type="ORF">ACRE_024720</name>
</gene>
<comment type="caution">
    <text evidence="2">The sequence shown here is derived from an EMBL/GenBank/DDBJ whole genome shotgun (WGS) entry which is preliminary data.</text>
</comment>
<protein>
    <submittedName>
        <fullName evidence="2">Uncharacterized protein</fullName>
    </submittedName>
</protein>
<dbReference type="EMBL" id="JPKY01000016">
    <property type="protein sequence ID" value="KFH46690.1"/>
    <property type="molecule type" value="Genomic_DNA"/>
</dbReference>
<organism evidence="2 3">
    <name type="scientific">Hapsidospora chrysogenum (strain ATCC 11550 / CBS 779.69 / DSM 880 / IAM 14645 / JCM 23072 / IMI 49137)</name>
    <name type="common">Acremonium chrysogenum</name>
    <dbReference type="NCBI Taxonomy" id="857340"/>
    <lineage>
        <taxon>Eukaryota</taxon>
        <taxon>Fungi</taxon>
        <taxon>Dikarya</taxon>
        <taxon>Ascomycota</taxon>
        <taxon>Pezizomycotina</taxon>
        <taxon>Sordariomycetes</taxon>
        <taxon>Hypocreomycetidae</taxon>
        <taxon>Hypocreales</taxon>
        <taxon>Bionectriaceae</taxon>
        <taxon>Hapsidospora</taxon>
    </lineage>
</organism>
<sequence length="233" mass="25376">MDIYRLNVSLAANRRTSTILEILDKGKATPQDIQPGDFLHAFDNLLCPFTPGNATLSGYCDPGQARYVVTANLWNIIYMSYTPEALESSVAVDTLRNLYATALFLYNPVFSSSLPFNGPVFSRQVQDGLADENYFPGSAARHSSYIAPATWTVLVFTVLAGLLIVASFGAIFFGLWFKPPESSAFGLLDTFKIEVVQHAGTAGSVDLATLARLGNDREVVRVADGLRIKLKQG</sequence>
<keyword evidence="1" id="KW-0812">Transmembrane</keyword>
<dbReference type="OrthoDB" id="4845462at2759"/>
<evidence type="ECO:0000256" key="1">
    <source>
        <dbReference type="SAM" id="Phobius"/>
    </source>
</evidence>
<name>A0A086TBF8_HAPC1</name>
<keyword evidence="1" id="KW-0472">Membrane</keyword>
<feature type="transmembrane region" description="Helical" evidence="1">
    <location>
        <begin position="151"/>
        <end position="177"/>
    </location>
</feature>
<reference evidence="3" key="1">
    <citation type="journal article" date="2014" name="Genome Announc.">
        <title>Genome sequence and annotation of Acremonium chrysogenum, producer of the beta-lactam antibiotic cephalosporin C.</title>
        <authorList>
            <person name="Terfehr D."/>
            <person name="Dahlmann T.A."/>
            <person name="Specht T."/>
            <person name="Zadra I."/>
            <person name="Kuernsteiner H."/>
            <person name="Kueck U."/>
        </authorList>
    </citation>
    <scope>NUCLEOTIDE SEQUENCE [LARGE SCALE GENOMIC DNA]</scope>
    <source>
        <strain evidence="3">ATCC 11550 / CBS 779.69 / DSM 880 / IAM 14645 / JCM 23072 / IMI 49137</strain>
    </source>
</reference>
<evidence type="ECO:0000313" key="3">
    <source>
        <dbReference type="Proteomes" id="UP000029964"/>
    </source>
</evidence>
<dbReference type="STRING" id="857340.A0A086TBF8"/>
<dbReference type="HOGENOM" id="CLU_1189605_0_0_1"/>
<proteinExistence type="predicted"/>
<keyword evidence="1" id="KW-1133">Transmembrane helix</keyword>
<dbReference type="Proteomes" id="UP000029964">
    <property type="component" value="Unassembled WGS sequence"/>
</dbReference>
<dbReference type="AlphaFoldDB" id="A0A086TBF8"/>
<accession>A0A086TBF8</accession>
<evidence type="ECO:0000313" key="2">
    <source>
        <dbReference type="EMBL" id="KFH46690.1"/>
    </source>
</evidence>
<keyword evidence="3" id="KW-1185">Reference proteome</keyword>